<dbReference type="AlphaFoldDB" id="A0A6G8Q754"/>
<evidence type="ECO:0000256" key="1">
    <source>
        <dbReference type="SAM" id="MobiDB-lite"/>
    </source>
</evidence>
<dbReference type="KEGG" id="rub:GBA63_06245"/>
<feature type="transmembrane region" description="Helical" evidence="2">
    <location>
        <begin position="12"/>
        <end position="32"/>
    </location>
</feature>
<dbReference type="Proteomes" id="UP000501452">
    <property type="component" value="Chromosome"/>
</dbReference>
<keyword evidence="4" id="KW-1185">Reference proteome</keyword>
<feature type="compositionally biased region" description="Basic and acidic residues" evidence="1">
    <location>
        <begin position="73"/>
        <end position="89"/>
    </location>
</feature>
<keyword evidence="2" id="KW-1133">Transmembrane helix</keyword>
<dbReference type="RefSeq" id="WP_166174499.1">
    <property type="nucleotide sequence ID" value="NZ_CP045119.1"/>
</dbReference>
<organism evidence="3 4">
    <name type="scientific">Rubrobacter tropicus</name>
    <dbReference type="NCBI Taxonomy" id="2653851"/>
    <lineage>
        <taxon>Bacteria</taxon>
        <taxon>Bacillati</taxon>
        <taxon>Actinomycetota</taxon>
        <taxon>Rubrobacteria</taxon>
        <taxon>Rubrobacterales</taxon>
        <taxon>Rubrobacteraceae</taxon>
        <taxon>Rubrobacter</taxon>
    </lineage>
</organism>
<dbReference type="EMBL" id="CP045119">
    <property type="protein sequence ID" value="QIN82296.1"/>
    <property type="molecule type" value="Genomic_DNA"/>
</dbReference>
<accession>A0A6G8Q754</accession>
<evidence type="ECO:0000313" key="4">
    <source>
        <dbReference type="Proteomes" id="UP000501452"/>
    </source>
</evidence>
<sequence length="114" mass="13077">MFEGLNWKAAARRSAIVIGIYIALFYFLSVAFPKTFGLGDSGQVTSLLINAVIFFFVFTFVYAFVERNKQRRMEQLKKKQSDKPGRPEGESEAPSALRGRPNPNTSRRKTRRKR</sequence>
<evidence type="ECO:0000313" key="3">
    <source>
        <dbReference type="EMBL" id="QIN82296.1"/>
    </source>
</evidence>
<name>A0A6G8Q754_9ACTN</name>
<feature type="region of interest" description="Disordered" evidence="1">
    <location>
        <begin position="73"/>
        <end position="114"/>
    </location>
</feature>
<feature type="transmembrane region" description="Helical" evidence="2">
    <location>
        <begin position="44"/>
        <end position="65"/>
    </location>
</feature>
<keyword evidence="2" id="KW-0812">Transmembrane</keyword>
<keyword evidence="2" id="KW-0472">Membrane</keyword>
<evidence type="ECO:0000256" key="2">
    <source>
        <dbReference type="SAM" id="Phobius"/>
    </source>
</evidence>
<protein>
    <submittedName>
        <fullName evidence="3">Uncharacterized protein</fullName>
    </submittedName>
</protein>
<gene>
    <name evidence="3" type="ORF">GBA63_06245</name>
</gene>
<reference evidence="3 4" key="1">
    <citation type="submission" date="2019-10" db="EMBL/GenBank/DDBJ databases">
        <title>Rubrobacter sp nov SCSIO 52090 isolated from a deep-sea sediment in the South China Sea.</title>
        <authorList>
            <person name="Chen R.W."/>
        </authorList>
    </citation>
    <scope>NUCLEOTIDE SEQUENCE [LARGE SCALE GENOMIC DNA]</scope>
    <source>
        <strain evidence="3 4">SCSIO 52909</strain>
    </source>
</reference>
<proteinExistence type="predicted"/>